<dbReference type="OrthoDB" id="5598305at2759"/>
<evidence type="ECO:0000313" key="13">
    <source>
        <dbReference type="EMBL" id="CCX30117.1"/>
    </source>
</evidence>
<proteinExistence type="inferred from homology"/>
<sequence length="424" mass="47074">MSEPTTTPAASSAAPATSAAATAAKAVPKQNPALAAMGLPKLRAKLPSRNWTVFLTLCTAIGGSVYYDRHHTNKTKQKWINLVSHLAERPLAPMELPRKVTVYLCAPPGDSLQVAREHFRDYIKPVLNAAAVDFDVVEGKKMGELRHKVAENIRKERRGDPKGPVEEVRERNGITYKEEGGVVVVGRVAWKEYLRGLQEGWLGPLEAPPSEEKPIPEAAAPVVEGIDALVAEKTEAEIKEEAKKTEEDKKKADEEAARKKNAIPEPLLRVEDFEKAELPKSMPTVFEPAAVISFPHILGFLNTPTRMVRYFNKRKMADEVCREAAAVALGINRPFITEPEPAGTMSAPEEVEEGLKATKVLGEVDALAHEEKDWLKKVWEEEKYQGGEWPSPITVDSRILSRLRKFYIPTDMEPKEEPKDAWGL</sequence>
<dbReference type="Proteomes" id="UP000018144">
    <property type="component" value="Unassembled WGS sequence"/>
</dbReference>
<gene>
    <name evidence="13" type="ORF">PCON_08143</name>
</gene>
<dbReference type="EMBL" id="HF935418">
    <property type="protein sequence ID" value="CCX30117.1"/>
    <property type="molecule type" value="Genomic_DNA"/>
</dbReference>
<keyword evidence="10" id="KW-0496">Mitochondrion</keyword>
<dbReference type="GO" id="GO:0005743">
    <property type="term" value="C:mitochondrial inner membrane"/>
    <property type="evidence" value="ECO:0007669"/>
    <property type="project" value="UniProtKB-SubCell"/>
</dbReference>
<evidence type="ECO:0000256" key="1">
    <source>
        <dbReference type="ARBA" id="ARBA00004434"/>
    </source>
</evidence>
<evidence type="ECO:0000256" key="4">
    <source>
        <dbReference type="ARBA" id="ARBA00022448"/>
    </source>
</evidence>
<evidence type="ECO:0000256" key="7">
    <source>
        <dbReference type="ARBA" id="ARBA00022927"/>
    </source>
</evidence>
<dbReference type="STRING" id="1076935.U4LEZ2"/>
<organism evidence="13 14">
    <name type="scientific">Pyronema omphalodes (strain CBS 100304)</name>
    <name type="common">Pyronema confluens</name>
    <dbReference type="NCBI Taxonomy" id="1076935"/>
    <lineage>
        <taxon>Eukaryota</taxon>
        <taxon>Fungi</taxon>
        <taxon>Dikarya</taxon>
        <taxon>Ascomycota</taxon>
        <taxon>Pezizomycotina</taxon>
        <taxon>Pezizomycetes</taxon>
        <taxon>Pezizales</taxon>
        <taxon>Pyronemataceae</taxon>
        <taxon>Pyronema</taxon>
    </lineage>
</organism>
<dbReference type="InterPro" id="IPR021056">
    <property type="entry name" value="Mt_import_IM_translocase_Tim54"/>
</dbReference>
<evidence type="ECO:0000256" key="9">
    <source>
        <dbReference type="ARBA" id="ARBA00023010"/>
    </source>
</evidence>
<evidence type="ECO:0000256" key="10">
    <source>
        <dbReference type="ARBA" id="ARBA00023128"/>
    </source>
</evidence>
<evidence type="ECO:0000256" key="5">
    <source>
        <dbReference type="ARBA" id="ARBA00022692"/>
    </source>
</evidence>
<dbReference type="OMA" id="RNWMIFF"/>
<evidence type="ECO:0000256" key="6">
    <source>
        <dbReference type="ARBA" id="ARBA00022792"/>
    </source>
</evidence>
<keyword evidence="8" id="KW-1133">Transmembrane helix</keyword>
<dbReference type="GO" id="GO:0015031">
    <property type="term" value="P:protein transport"/>
    <property type="evidence" value="ECO:0007669"/>
    <property type="project" value="UniProtKB-KW"/>
</dbReference>
<protein>
    <recommendedName>
        <fullName evidence="3">Mitochondrial import inner membrane translocase subunit TIM54</fullName>
    </recommendedName>
</protein>
<evidence type="ECO:0000256" key="3">
    <source>
        <dbReference type="ARBA" id="ARBA00020796"/>
    </source>
</evidence>
<accession>U4LEZ2</accession>
<feature type="compositionally biased region" description="Basic and acidic residues" evidence="12">
    <location>
        <begin position="240"/>
        <end position="258"/>
    </location>
</feature>
<evidence type="ECO:0000313" key="14">
    <source>
        <dbReference type="Proteomes" id="UP000018144"/>
    </source>
</evidence>
<keyword evidence="4" id="KW-0813">Transport</keyword>
<evidence type="ECO:0000256" key="8">
    <source>
        <dbReference type="ARBA" id="ARBA00022989"/>
    </source>
</evidence>
<name>U4LEZ2_PYROM</name>
<comment type="similarity">
    <text evidence="2">Belongs to the TIM54 family.</text>
</comment>
<keyword evidence="5" id="KW-0812">Transmembrane</keyword>
<keyword evidence="7" id="KW-0653">Protein transport</keyword>
<keyword evidence="11" id="KW-0472">Membrane</keyword>
<dbReference type="eggNOG" id="ENOG502QSFX">
    <property type="taxonomic scope" value="Eukaryota"/>
</dbReference>
<evidence type="ECO:0000256" key="2">
    <source>
        <dbReference type="ARBA" id="ARBA00006355"/>
    </source>
</evidence>
<keyword evidence="9" id="KW-0811">Translocation</keyword>
<keyword evidence="6" id="KW-0999">Mitochondrion inner membrane</keyword>
<evidence type="ECO:0000256" key="11">
    <source>
        <dbReference type="ARBA" id="ARBA00023136"/>
    </source>
</evidence>
<dbReference type="Pfam" id="PF11711">
    <property type="entry name" value="Tim54"/>
    <property type="match status" value="1"/>
</dbReference>
<comment type="subcellular location">
    <subcellularLocation>
        <location evidence="1">Mitochondrion inner membrane</location>
        <topology evidence="1">Single-pass membrane protein</topology>
    </subcellularLocation>
</comment>
<feature type="region of interest" description="Disordered" evidence="12">
    <location>
        <begin position="240"/>
        <end position="260"/>
    </location>
</feature>
<evidence type="ECO:0000256" key="12">
    <source>
        <dbReference type="SAM" id="MobiDB-lite"/>
    </source>
</evidence>
<dbReference type="AlphaFoldDB" id="U4LEZ2"/>
<reference evidence="13 14" key="1">
    <citation type="journal article" date="2013" name="PLoS Genet.">
        <title>The genome and development-dependent transcriptomes of Pyronema confluens: a window into fungal evolution.</title>
        <authorList>
            <person name="Traeger S."/>
            <person name="Altegoer F."/>
            <person name="Freitag M."/>
            <person name="Gabaldon T."/>
            <person name="Kempken F."/>
            <person name="Kumar A."/>
            <person name="Marcet-Houben M."/>
            <person name="Poggeler S."/>
            <person name="Stajich J.E."/>
            <person name="Nowrousian M."/>
        </authorList>
    </citation>
    <scope>NUCLEOTIDE SEQUENCE [LARGE SCALE GENOMIC DNA]</scope>
    <source>
        <strain evidence="14">CBS 100304</strain>
        <tissue evidence="13">Vegetative mycelium</tissue>
    </source>
</reference>
<keyword evidence="14" id="KW-1185">Reference proteome</keyword>